<feature type="domain" description="SUF system FeS cluster assembly SufBD core" evidence="1">
    <location>
        <begin position="58"/>
        <end position="250"/>
    </location>
</feature>
<dbReference type="InterPro" id="IPR055346">
    <property type="entry name" value="Fe-S_cluster_assembly_SufBD"/>
</dbReference>
<accession>C4V0U7</accession>
<dbReference type="Proteomes" id="UP000005309">
    <property type="component" value="Unassembled WGS sequence"/>
</dbReference>
<evidence type="ECO:0000313" key="3">
    <source>
        <dbReference type="Proteomes" id="UP000005309"/>
    </source>
</evidence>
<dbReference type="EMBL" id="ACLA01000002">
    <property type="protein sequence ID" value="EEQ49626.1"/>
    <property type="molecule type" value="Genomic_DNA"/>
</dbReference>
<dbReference type="SUPFAM" id="SSF101960">
    <property type="entry name" value="Stabilizer of iron transporter SufD"/>
    <property type="match status" value="1"/>
</dbReference>
<dbReference type="OrthoDB" id="9803529at2"/>
<dbReference type="STRING" id="638302.HMPREF0908_0208"/>
<name>C4V0U7_9FIRM</name>
<evidence type="ECO:0000259" key="1">
    <source>
        <dbReference type="Pfam" id="PF01458"/>
    </source>
</evidence>
<evidence type="ECO:0000313" key="2">
    <source>
        <dbReference type="EMBL" id="EEQ49626.1"/>
    </source>
</evidence>
<dbReference type="PANTHER" id="PTHR43575">
    <property type="entry name" value="PROTEIN ABCI7, CHLOROPLASTIC"/>
    <property type="match status" value="1"/>
</dbReference>
<keyword evidence="3" id="KW-1185">Reference proteome</keyword>
<dbReference type="HOGENOM" id="CLU_026231_2_1_9"/>
<dbReference type="InterPro" id="IPR000825">
    <property type="entry name" value="SUF_FeS_clus_asmbl_SufBD_core"/>
</dbReference>
<dbReference type="AlphaFoldDB" id="C4V0U7"/>
<dbReference type="GO" id="GO:0016226">
    <property type="term" value="P:iron-sulfur cluster assembly"/>
    <property type="evidence" value="ECO:0007669"/>
    <property type="project" value="InterPro"/>
</dbReference>
<dbReference type="eggNOG" id="COG0719">
    <property type="taxonomic scope" value="Bacteria"/>
</dbReference>
<gene>
    <name evidence="2" type="ORF">HMPREF0908_0208</name>
</gene>
<sequence>MMAAANGFSRIPMPTWHWLGVNDLPVPDGLTLPAAPIQLSAAAGECVHHVVELRESGAQEIEVMVADGAELSLTYIQLAPTDAPAASRIHAAVGKGGRFSCTLVEAGAQHTASELQVTLVGDQACTDVWGLYFGDDARKIDLNYIIRQEGQHTDANMQVRGALLGHCVKNFRGTLDFIQGARGSVGKEDEEVMILSPHAHNRSVPLMLSHEGDVDGHHAVSIGRMDADKMFYLMSRGLDERAAQQLIVEASFSPVLARITDETLRTEIGDYLERRLLGGTQGE</sequence>
<organism evidence="2 3">
    <name type="scientific">Selenomonas flueggei ATCC 43531</name>
    <dbReference type="NCBI Taxonomy" id="638302"/>
    <lineage>
        <taxon>Bacteria</taxon>
        <taxon>Bacillati</taxon>
        <taxon>Bacillota</taxon>
        <taxon>Negativicutes</taxon>
        <taxon>Selenomonadales</taxon>
        <taxon>Selenomonadaceae</taxon>
        <taxon>Selenomonas</taxon>
    </lineage>
</organism>
<dbReference type="RefSeq" id="WP_006691449.1">
    <property type="nucleotide sequence ID" value="NZ_GG694010.1"/>
</dbReference>
<comment type="caution">
    <text evidence="2">The sequence shown here is derived from an EMBL/GenBank/DDBJ whole genome shotgun (WGS) entry which is preliminary data.</text>
</comment>
<dbReference type="Pfam" id="PF01458">
    <property type="entry name" value="SUFBD_core"/>
    <property type="match status" value="1"/>
</dbReference>
<proteinExistence type="predicted"/>
<protein>
    <submittedName>
        <fullName evidence="2">SufB/sufD domain protein</fullName>
    </submittedName>
</protein>
<dbReference type="InterPro" id="IPR037284">
    <property type="entry name" value="SUF_FeS_clus_asmbl_SufBD_sf"/>
</dbReference>
<dbReference type="PANTHER" id="PTHR43575:SF1">
    <property type="entry name" value="PROTEIN ABCI7, CHLOROPLASTIC"/>
    <property type="match status" value="1"/>
</dbReference>
<reference evidence="2 3" key="1">
    <citation type="submission" date="2009-04" db="EMBL/GenBank/DDBJ databases">
        <authorList>
            <person name="Qin X."/>
            <person name="Bachman B."/>
            <person name="Battles P."/>
            <person name="Bell A."/>
            <person name="Bess C."/>
            <person name="Bickham C."/>
            <person name="Chaboub L."/>
            <person name="Chen D."/>
            <person name="Coyle M."/>
            <person name="Deiros D.R."/>
            <person name="Dinh H."/>
            <person name="Forbes L."/>
            <person name="Fowler G."/>
            <person name="Francisco L."/>
            <person name="Fu Q."/>
            <person name="Gubbala S."/>
            <person name="Hale W."/>
            <person name="Han Y."/>
            <person name="Hemphill L."/>
            <person name="Highlander S.K."/>
            <person name="Hirani K."/>
            <person name="Hogues M."/>
            <person name="Jackson L."/>
            <person name="Jakkamsetti A."/>
            <person name="Javaid M."/>
            <person name="Jiang H."/>
            <person name="Korchina V."/>
            <person name="Kovar C."/>
            <person name="Lara F."/>
            <person name="Lee S."/>
            <person name="Mata R."/>
            <person name="Mathew T."/>
            <person name="Moen C."/>
            <person name="Morales K."/>
            <person name="Munidasa M."/>
            <person name="Nazareth L."/>
            <person name="Ngo R."/>
            <person name="Nguyen L."/>
            <person name="Okwuonu G."/>
            <person name="Ongeri F."/>
            <person name="Patil S."/>
            <person name="Petrosino J."/>
            <person name="Pham C."/>
            <person name="Pham P."/>
            <person name="Pu L.-L."/>
            <person name="Puazo M."/>
            <person name="Raj R."/>
            <person name="Reid J."/>
            <person name="Rouhana J."/>
            <person name="Saada N."/>
            <person name="Shang Y."/>
            <person name="Simmons D."/>
            <person name="Thornton R."/>
            <person name="Warren J."/>
            <person name="Weissenberger G."/>
            <person name="Zhang J."/>
            <person name="Zhang L."/>
            <person name="Zhou C."/>
            <person name="Zhu D."/>
            <person name="Muzny D."/>
            <person name="Worley K."/>
            <person name="Gibbs R."/>
        </authorList>
    </citation>
    <scope>NUCLEOTIDE SEQUENCE [LARGE SCALE GENOMIC DNA]</scope>
    <source>
        <strain evidence="2 3">ATCC 43531</strain>
    </source>
</reference>